<dbReference type="PROSITE" id="PS50893">
    <property type="entry name" value="ABC_TRANSPORTER_2"/>
    <property type="match status" value="1"/>
</dbReference>
<dbReference type="RefSeq" id="WP_089793140.1">
    <property type="nucleotide sequence ID" value="NZ_FPBP01000002.1"/>
</dbReference>
<dbReference type="GO" id="GO:0016887">
    <property type="term" value="F:ATP hydrolysis activity"/>
    <property type="evidence" value="ECO:0007669"/>
    <property type="project" value="InterPro"/>
</dbReference>
<dbReference type="CDD" id="cd03255">
    <property type="entry name" value="ABC_MJ0796_LolCDE_FtsE"/>
    <property type="match status" value="1"/>
</dbReference>
<dbReference type="Gene3D" id="3.40.50.300">
    <property type="entry name" value="P-loop containing nucleotide triphosphate hydrolases"/>
    <property type="match status" value="1"/>
</dbReference>
<dbReference type="SMART" id="SM00382">
    <property type="entry name" value="AAA"/>
    <property type="match status" value="1"/>
</dbReference>
<dbReference type="FunFam" id="3.40.50.300:FF:000032">
    <property type="entry name" value="Export ABC transporter ATP-binding protein"/>
    <property type="match status" value="1"/>
</dbReference>
<keyword evidence="1" id="KW-0813">Transport</keyword>
<name>A0A1I7G5C2_9GAMM</name>
<evidence type="ECO:0000313" key="6">
    <source>
        <dbReference type="EMBL" id="SFU43561.1"/>
    </source>
</evidence>
<dbReference type="InterPro" id="IPR015854">
    <property type="entry name" value="ABC_transpr_LolD-like"/>
</dbReference>
<gene>
    <name evidence="6" type="ORF">SAMN04487955_102258</name>
</gene>
<dbReference type="Proteomes" id="UP000198693">
    <property type="component" value="Unassembled WGS sequence"/>
</dbReference>
<dbReference type="Pfam" id="PF00005">
    <property type="entry name" value="ABC_tran"/>
    <property type="match status" value="1"/>
</dbReference>
<dbReference type="PANTHER" id="PTHR24220">
    <property type="entry name" value="IMPORT ATP-BINDING PROTEIN"/>
    <property type="match status" value="1"/>
</dbReference>
<dbReference type="GO" id="GO:0005886">
    <property type="term" value="C:plasma membrane"/>
    <property type="evidence" value="ECO:0007669"/>
    <property type="project" value="TreeGrafter"/>
</dbReference>
<dbReference type="PANTHER" id="PTHR24220:SF689">
    <property type="entry name" value="LIPOPROTEIN-RELEASING SYSTEM ATP-BINDING PROTEIN LOLD"/>
    <property type="match status" value="1"/>
</dbReference>
<organism evidence="6 7">
    <name type="scientific">Halomonas korlensis</name>
    <dbReference type="NCBI Taxonomy" id="463301"/>
    <lineage>
        <taxon>Bacteria</taxon>
        <taxon>Pseudomonadati</taxon>
        <taxon>Pseudomonadota</taxon>
        <taxon>Gammaproteobacteria</taxon>
        <taxon>Oceanospirillales</taxon>
        <taxon>Halomonadaceae</taxon>
        <taxon>Halomonas</taxon>
    </lineage>
</organism>
<dbReference type="SUPFAM" id="SSF52540">
    <property type="entry name" value="P-loop containing nucleoside triphosphate hydrolases"/>
    <property type="match status" value="1"/>
</dbReference>
<accession>A0A1I7G5C2</accession>
<keyword evidence="3 6" id="KW-0067">ATP-binding</keyword>
<dbReference type="AlphaFoldDB" id="A0A1I7G5C2"/>
<dbReference type="STRING" id="463301.SAMN04487955_102258"/>
<dbReference type="InterPro" id="IPR017911">
    <property type="entry name" value="MacB-like_ATP-bd"/>
</dbReference>
<evidence type="ECO:0000256" key="4">
    <source>
        <dbReference type="ARBA" id="ARBA00038388"/>
    </source>
</evidence>
<dbReference type="GO" id="GO:0022857">
    <property type="term" value="F:transmembrane transporter activity"/>
    <property type="evidence" value="ECO:0007669"/>
    <property type="project" value="UniProtKB-ARBA"/>
</dbReference>
<feature type="domain" description="ABC transporter" evidence="5">
    <location>
        <begin position="13"/>
        <end position="238"/>
    </location>
</feature>
<evidence type="ECO:0000313" key="7">
    <source>
        <dbReference type="Proteomes" id="UP000198693"/>
    </source>
</evidence>
<dbReference type="InterPro" id="IPR003439">
    <property type="entry name" value="ABC_transporter-like_ATP-bd"/>
</dbReference>
<dbReference type="InterPro" id="IPR017871">
    <property type="entry name" value="ABC_transporter-like_CS"/>
</dbReference>
<keyword evidence="7" id="KW-1185">Reference proteome</keyword>
<evidence type="ECO:0000256" key="3">
    <source>
        <dbReference type="ARBA" id="ARBA00022840"/>
    </source>
</evidence>
<dbReference type="InterPro" id="IPR003593">
    <property type="entry name" value="AAA+_ATPase"/>
</dbReference>
<dbReference type="InterPro" id="IPR027417">
    <property type="entry name" value="P-loop_NTPase"/>
</dbReference>
<proteinExistence type="inferred from homology"/>
<dbReference type="GO" id="GO:0005524">
    <property type="term" value="F:ATP binding"/>
    <property type="evidence" value="ECO:0007669"/>
    <property type="project" value="UniProtKB-KW"/>
</dbReference>
<protein>
    <submittedName>
        <fullName evidence="6">Putative ABC transport system ATP-binding protein</fullName>
    </submittedName>
</protein>
<evidence type="ECO:0000259" key="5">
    <source>
        <dbReference type="PROSITE" id="PS50893"/>
    </source>
</evidence>
<reference evidence="7" key="1">
    <citation type="submission" date="2016-10" db="EMBL/GenBank/DDBJ databases">
        <authorList>
            <person name="Varghese N."/>
            <person name="Submissions S."/>
        </authorList>
    </citation>
    <scope>NUCLEOTIDE SEQUENCE [LARGE SCALE GENOMIC DNA]</scope>
    <source>
        <strain evidence="7">CGMCC 1.6981</strain>
    </source>
</reference>
<comment type="similarity">
    <text evidence="4">Belongs to the ABC transporter superfamily. Macrolide exporter (TC 3.A.1.122) family.</text>
</comment>
<dbReference type="PROSITE" id="PS00211">
    <property type="entry name" value="ABC_TRANSPORTER_1"/>
    <property type="match status" value="1"/>
</dbReference>
<dbReference type="OrthoDB" id="9801477at2"/>
<evidence type="ECO:0000256" key="2">
    <source>
        <dbReference type="ARBA" id="ARBA00022741"/>
    </source>
</evidence>
<dbReference type="GO" id="GO:1902495">
    <property type="term" value="C:transmembrane transporter complex"/>
    <property type="evidence" value="ECO:0007669"/>
    <property type="project" value="UniProtKB-ARBA"/>
</dbReference>
<evidence type="ECO:0000256" key="1">
    <source>
        <dbReference type="ARBA" id="ARBA00022448"/>
    </source>
</evidence>
<sequence length="238" mass="25719">MTNASRTDVTPILHADHLVKEVDSGERRLTILSDLRLTVFPGESVAILGQSGAGKSTLLGLLAGLDAPTRGELSLFGQSLAALDEDGRARLRAGRVGFVFQNFQLLPTLTALENVLLPLELSPQPDAEQCARDWLTRVGLGERLNHLPKQLSGGEQQRVALARAFVTGAELVFADEPTGNLDPATGERIIEALFDLNHQAGTTLVLVTHDHALARRCDRCLHLEGGRLVERMPEEVSA</sequence>
<keyword evidence="2" id="KW-0547">Nucleotide-binding</keyword>
<dbReference type="EMBL" id="FPBP01000002">
    <property type="protein sequence ID" value="SFU43561.1"/>
    <property type="molecule type" value="Genomic_DNA"/>
</dbReference>